<accession>A0A646KRH4</accession>
<dbReference type="AlphaFoldDB" id="A0A646KRH4"/>
<feature type="compositionally biased region" description="Low complexity" evidence="1">
    <location>
        <begin position="58"/>
        <end position="68"/>
    </location>
</feature>
<reference evidence="3 4" key="1">
    <citation type="submission" date="2019-05" db="EMBL/GenBank/DDBJ databases">
        <title>Comparative genomics and metabolomics analyses of clavulanic acid producing Streptomyces species provides insight into specialized metabolism and evolution of beta-lactam biosynthetic gene clusters.</title>
        <authorList>
            <person name="Moore M.A."/>
            <person name="Cruz-Morales P."/>
            <person name="Barona Gomez F."/>
            <person name="Kapil T."/>
        </authorList>
    </citation>
    <scope>NUCLEOTIDE SEQUENCE [LARGE SCALE GENOMIC DNA]</scope>
    <source>
        <strain evidence="3 4">NRRL 5741</strain>
    </source>
</reference>
<keyword evidence="2" id="KW-0732">Signal</keyword>
<feature type="signal peptide" evidence="2">
    <location>
        <begin position="1"/>
        <end position="28"/>
    </location>
</feature>
<feature type="chain" id="PRO_5038817961" description="Secreted protein" evidence="2">
    <location>
        <begin position="29"/>
        <end position="202"/>
    </location>
</feature>
<evidence type="ECO:0000256" key="1">
    <source>
        <dbReference type="SAM" id="MobiDB-lite"/>
    </source>
</evidence>
<evidence type="ECO:0000313" key="3">
    <source>
        <dbReference type="EMBL" id="MQT04461.1"/>
    </source>
</evidence>
<dbReference type="PROSITE" id="PS51257">
    <property type="entry name" value="PROKAR_LIPOPROTEIN"/>
    <property type="match status" value="1"/>
</dbReference>
<proteinExistence type="predicted"/>
<feature type="region of interest" description="Disordered" evidence="1">
    <location>
        <begin position="31"/>
        <end position="68"/>
    </location>
</feature>
<dbReference type="Proteomes" id="UP000419138">
    <property type="component" value="Unassembled WGS sequence"/>
</dbReference>
<evidence type="ECO:0000256" key="2">
    <source>
        <dbReference type="SAM" id="SignalP"/>
    </source>
</evidence>
<gene>
    <name evidence="3" type="ORF">FF041_31190</name>
</gene>
<protein>
    <recommendedName>
        <fullName evidence="5">Secreted protein</fullName>
    </recommendedName>
</protein>
<sequence>MRIRHGAKGHRAATAVLVAAALSLSLTACGGGDDGSDRKNTGAESTQSGPEQPKQPSAAEGAEGAEEPGAGATLAVIKGANGFEFTISAAERDEGGFLTLSGTVKNISSGRKIPPVQWNGQENQVKRTGPSLGGVTLIDKAGKKRYYVLRDTEGYPLTTTGLGAFEAGASVDFFAQFPAPPEETEALDLQIPLMPSATIEIG</sequence>
<name>A0A646KRH4_STRJU</name>
<dbReference type="OrthoDB" id="4334774at2"/>
<comment type="caution">
    <text evidence="3">The sequence shown here is derived from an EMBL/GenBank/DDBJ whole genome shotgun (WGS) entry which is preliminary data.</text>
</comment>
<keyword evidence="4" id="KW-1185">Reference proteome</keyword>
<organism evidence="3 4">
    <name type="scientific">Streptomyces jumonjinensis</name>
    <dbReference type="NCBI Taxonomy" id="1945"/>
    <lineage>
        <taxon>Bacteria</taxon>
        <taxon>Bacillati</taxon>
        <taxon>Actinomycetota</taxon>
        <taxon>Actinomycetes</taxon>
        <taxon>Kitasatosporales</taxon>
        <taxon>Streptomycetaceae</taxon>
        <taxon>Streptomyces</taxon>
    </lineage>
</organism>
<evidence type="ECO:0000313" key="4">
    <source>
        <dbReference type="Proteomes" id="UP000419138"/>
    </source>
</evidence>
<dbReference type="EMBL" id="VCLA01000192">
    <property type="protein sequence ID" value="MQT04461.1"/>
    <property type="molecule type" value="Genomic_DNA"/>
</dbReference>
<evidence type="ECO:0008006" key="5">
    <source>
        <dbReference type="Google" id="ProtNLM"/>
    </source>
</evidence>
<dbReference type="RefSeq" id="WP_153525850.1">
    <property type="nucleotide sequence ID" value="NZ_JBEPDZ010000036.1"/>
</dbReference>